<dbReference type="Gene3D" id="3.40.50.300">
    <property type="entry name" value="P-loop containing nucleotide triphosphate hydrolases"/>
    <property type="match status" value="1"/>
</dbReference>
<evidence type="ECO:0000256" key="1">
    <source>
        <dbReference type="ARBA" id="ARBA00022741"/>
    </source>
</evidence>
<accession>S9QUD8</accession>
<sequence>MTPSDLYRQRLDRGRLTPDPAQQAVLPILDRLAATLLDPPRKGLLRRPQRVKGLYLWGSVGTGKSMLMDLLLEALGVRIPVRREHFHAFMQWVQAALGRARKAGRRTPSCLWPTRSRPRLASLRSTRCRSRTSPTR</sequence>
<comment type="caution">
    <text evidence="3">The sequence shown here is derived from an EMBL/GenBank/DDBJ whole genome shotgun (WGS) entry which is preliminary data.</text>
</comment>
<dbReference type="AlphaFoldDB" id="S9QUD8"/>
<proteinExistence type="predicted"/>
<dbReference type="GO" id="GO:0005737">
    <property type="term" value="C:cytoplasm"/>
    <property type="evidence" value="ECO:0007669"/>
    <property type="project" value="TreeGrafter"/>
</dbReference>
<dbReference type="HOGENOM" id="CLU_1873913_0_0_5"/>
<keyword evidence="2" id="KW-0067">ATP-binding</keyword>
<dbReference type="Pfam" id="PF03969">
    <property type="entry name" value="AFG1_ATPase"/>
    <property type="match status" value="1"/>
</dbReference>
<dbReference type="InterPro" id="IPR027417">
    <property type="entry name" value="P-loop_NTPase"/>
</dbReference>
<evidence type="ECO:0000313" key="3">
    <source>
        <dbReference type="EMBL" id="EPX83207.1"/>
    </source>
</evidence>
<dbReference type="PANTHER" id="PTHR12169:SF6">
    <property type="entry name" value="AFG1-LIKE ATPASE"/>
    <property type="match status" value="1"/>
</dbReference>
<dbReference type="SUPFAM" id="SSF52540">
    <property type="entry name" value="P-loop containing nucleoside triphosphate hydrolases"/>
    <property type="match status" value="1"/>
</dbReference>
<gene>
    <name evidence="3" type="ORF">ruthe_02831</name>
</gene>
<organism evidence="3 4">
    <name type="scientific">Rubellimicrobium thermophilum DSM 16684</name>
    <dbReference type="NCBI Taxonomy" id="1123069"/>
    <lineage>
        <taxon>Bacteria</taxon>
        <taxon>Pseudomonadati</taxon>
        <taxon>Pseudomonadota</taxon>
        <taxon>Alphaproteobacteria</taxon>
        <taxon>Rhodobacterales</taxon>
        <taxon>Roseobacteraceae</taxon>
        <taxon>Rubellimicrobium</taxon>
    </lineage>
</organism>
<evidence type="ECO:0000313" key="4">
    <source>
        <dbReference type="Proteomes" id="UP000015346"/>
    </source>
</evidence>
<protein>
    <submittedName>
        <fullName evidence="3">Putative ATPase</fullName>
    </submittedName>
</protein>
<dbReference type="InterPro" id="IPR005654">
    <property type="entry name" value="ATPase_AFG1-like"/>
</dbReference>
<dbReference type="EMBL" id="AOLV01000033">
    <property type="protein sequence ID" value="EPX83207.1"/>
    <property type="molecule type" value="Genomic_DNA"/>
</dbReference>
<dbReference type="PANTHER" id="PTHR12169">
    <property type="entry name" value="ATPASE N2B"/>
    <property type="match status" value="1"/>
</dbReference>
<keyword evidence="4" id="KW-1185">Reference proteome</keyword>
<dbReference type="GO" id="GO:0016887">
    <property type="term" value="F:ATP hydrolysis activity"/>
    <property type="evidence" value="ECO:0007669"/>
    <property type="project" value="InterPro"/>
</dbReference>
<keyword evidence="1" id="KW-0547">Nucleotide-binding</keyword>
<evidence type="ECO:0000256" key="2">
    <source>
        <dbReference type="ARBA" id="ARBA00022840"/>
    </source>
</evidence>
<dbReference type="GO" id="GO:0005524">
    <property type="term" value="F:ATP binding"/>
    <property type="evidence" value="ECO:0007669"/>
    <property type="project" value="UniProtKB-KW"/>
</dbReference>
<dbReference type="STRING" id="1123069.ruthe_02831"/>
<dbReference type="Proteomes" id="UP000015346">
    <property type="component" value="Unassembled WGS sequence"/>
</dbReference>
<reference evidence="3 4" key="1">
    <citation type="journal article" date="2013" name="Stand. Genomic Sci.">
        <title>Genome sequence of the reddish-pigmented Rubellimicrobium thermophilum type strain (DSM 16684(T)), a member of the Roseobacter clade.</title>
        <authorList>
            <person name="Fiebig A."/>
            <person name="Riedel T."/>
            <person name="Gronow S."/>
            <person name="Petersen J."/>
            <person name="Klenk H.P."/>
            <person name="Goker M."/>
        </authorList>
    </citation>
    <scope>NUCLEOTIDE SEQUENCE [LARGE SCALE GENOMIC DNA]</scope>
    <source>
        <strain evidence="3 4">DSM 16684</strain>
    </source>
</reference>
<name>S9QUD8_9RHOB</name>